<sequence>MARSHDGLTDMDWDKLKVFHAAAEAGSFTHAGEQLGLSQSAVSRQVSALEQELSVSLFHRHARGLILTEQGDLLFRTAHDVFMQLQAARAKLTDSRERPSGELKVTTSPGLGINWLVPRLTEFTSLYPEIRLALTLTDEELDLSMREADVALRTRKPTQPDLIQRKLFSIGFHAYCSPDYAKKFGTPRTLEELDNHRLIVLNAQNLPPHLQNRNWLIEAGRNGAGPREPFFKVNNVLGLVRACQQGIGIAALPDYLIDEANRLLQLFGEDDSIQLDAYFVYPEELKSVARVQVFRDFIVSKAQRWPS</sequence>
<keyword evidence="3" id="KW-0805">Transcription regulation</keyword>
<dbReference type="CDD" id="cd08422">
    <property type="entry name" value="PBP2_CrgA_like"/>
    <property type="match status" value="1"/>
</dbReference>
<dbReference type="InterPro" id="IPR058163">
    <property type="entry name" value="LysR-type_TF_proteobact-type"/>
</dbReference>
<dbReference type="GO" id="GO:0043565">
    <property type="term" value="F:sequence-specific DNA binding"/>
    <property type="evidence" value="ECO:0007669"/>
    <property type="project" value="TreeGrafter"/>
</dbReference>
<name>A0A090N6N4_AFIFE</name>
<accession>A0A090N6N4</accession>
<dbReference type="Pfam" id="PF00126">
    <property type="entry name" value="HTH_1"/>
    <property type="match status" value="1"/>
</dbReference>
<comment type="similarity">
    <text evidence="2">Belongs to the LysR transcriptional regulatory family.</text>
</comment>
<gene>
    <name evidence="7" type="primary">gcvA</name>
    <name evidence="7" type="ORF">BN961_00540</name>
</gene>
<dbReference type="Gene3D" id="1.10.10.10">
    <property type="entry name" value="Winged helix-like DNA-binding domain superfamily/Winged helix DNA-binding domain"/>
    <property type="match status" value="1"/>
</dbReference>
<dbReference type="SUPFAM" id="SSF46785">
    <property type="entry name" value="Winged helix' DNA-binding domain"/>
    <property type="match status" value="1"/>
</dbReference>
<dbReference type="GO" id="GO:0003700">
    <property type="term" value="F:DNA-binding transcription factor activity"/>
    <property type="evidence" value="ECO:0007669"/>
    <property type="project" value="InterPro"/>
</dbReference>
<evidence type="ECO:0000256" key="3">
    <source>
        <dbReference type="ARBA" id="ARBA00023015"/>
    </source>
</evidence>
<dbReference type="EMBL" id="CCAZ020000001">
    <property type="protein sequence ID" value="CEG07158.1"/>
    <property type="molecule type" value="Genomic_DNA"/>
</dbReference>
<evidence type="ECO:0000256" key="2">
    <source>
        <dbReference type="ARBA" id="ARBA00009437"/>
    </source>
</evidence>
<dbReference type="PROSITE" id="PS50931">
    <property type="entry name" value="HTH_LYSR"/>
    <property type="match status" value="1"/>
</dbReference>
<keyword evidence="8" id="KW-1185">Reference proteome</keyword>
<proteinExistence type="inferred from homology"/>
<evidence type="ECO:0000313" key="7">
    <source>
        <dbReference type="EMBL" id="CEG07158.1"/>
    </source>
</evidence>
<dbReference type="InterPro" id="IPR005119">
    <property type="entry name" value="LysR_subst-bd"/>
</dbReference>
<dbReference type="InterPro" id="IPR036388">
    <property type="entry name" value="WH-like_DNA-bd_sf"/>
</dbReference>
<dbReference type="Gene3D" id="3.40.190.290">
    <property type="match status" value="1"/>
</dbReference>
<protein>
    <submittedName>
        <fullName evidence="7">Gcv operon activator</fullName>
    </submittedName>
</protein>
<evidence type="ECO:0000313" key="8">
    <source>
        <dbReference type="Proteomes" id="UP000035762"/>
    </source>
</evidence>
<dbReference type="STRING" id="1035.BN961_00540"/>
<dbReference type="SUPFAM" id="SSF53850">
    <property type="entry name" value="Periplasmic binding protein-like II"/>
    <property type="match status" value="1"/>
</dbReference>
<dbReference type="InterPro" id="IPR036390">
    <property type="entry name" value="WH_DNA-bd_sf"/>
</dbReference>
<dbReference type="Pfam" id="PF03466">
    <property type="entry name" value="LysR_substrate"/>
    <property type="match status" value="1"/>
</dbReference>
<dbReference type="Proteomes" id="UP000035762">
    <property type="component" value="Unassembled WGS sequence"/>
</dbReference>
<evidence type="ECO:0000256" key="4">
    <source>
        <dbReference type="ARBA" id="ARBA00023125"/>
    </source>
</evidence>
<dbReference type="AlphaFoldDB" id="A0A090N6N4"/>
<dbReference type="PRINTS" id="PR00039">
    <property type="entry name" value="HTHLYSR"/>
</dbReference>
<comment type="caution">
    <text evidence="7">The sequence shown here is derived from an EMBL/GenBank/DDBJ whole genome shotgun (WGS) entry which is preliminary data.</text>
</comment>
<dbReference type="PANTHER" id="PTHR30537">
    <property type="entry name" value="HTH-TYPE TRANSCRIPTIONAL REGULATOR"/>
    <property type="match status" value="1"/>
</dbReference>
<dbReference type="PANTHER" id="PTHR30537:SF20">
    <property type="entry name" value="TRANSCRIPTIONAL REGULATORY PROTEIN"/>
    <property type="match status" value="1"/>
</dbReference>
<evidence type="ECO:0000256" key="1">
    <source>
        <dbReference type="ARBA" id="ARBA00003502"/>
    </source>
</evidence>
<reference evidence="7 8" key="1">
    <citation type="journal article" date="2014" name="Genome Announc.">
        <title>Genome Sequence of Afipia felis Strain 76713, Isolated in Hospital Water Using an Amoeba Co-Culture Procedure.</title>
        <authorList>
            <person name="Benamar S."/>
            <person name="La Scola B."/>
            <person name="Croce O."/>
        </authorList>
    </citation>
    <scope>NUCLEOTIDE SEQUENCE [LARGE SCALE GENOMIC DNA]</scope>
    <source>
        <strain evidence="7 8">76713</strain>
    </source>
</reference>
<comment type="function">
    <text evidence="1">NodD regulates the expression of the nodABCFE genes which encode other nodulation proteins. NodD is also a negative regulator of its own expression. Binds flavonoids as inducers.</text>
</comment>
<dbReference type="GO" id="GO:0006351">
    <property type="term" value="P:DNA-templated transcription"/>
    <property type="evidence" value="ECO:0007669"/>
    <property type="project" value="TreeGrafter"/>
</dbReference>
<dbReference type="OrthoDB" id="7624726at2"/>
<feature type="domain" description="HTH lysR-type" evidence="6">
    <location>
        <begin position="11"/>
        <end position="68"/>
    </location>
</feature>
<evidence type="ECO:0000259" key="6">
    <source>
        <dbReference type="PROSITE" id="PS50931"/>
    </source>
</evidence>
<evidence type="ECO:0000256" key="5">
    <source>
        <dbReference type="ARBA" id="ARBA00023163"/>
    </source>
</evidence>
<dbReference type="RefSeq" id="WP_009337250.1">
    <property type="nucleotide sequence ID" value="NZ_CCAZ020000001.1"/>
</dbReference>
<keyword evidence="5" id="KW-0804">Transcription</keyword>
<keyword evidence="4" id="KW-0238">DNA-binding</keyword>
<dbReference type="FunFam" id="1.10.10.10:FF:000533">
    <property type="entry name" value="Transcriptional regulator, LysR family"/>
    <property type="match status" value="1"/>
</dbReference>
<organism evidence="7 8">
    <name type="scientific">Afipia felis</name>
    <name type="common">Cat scratch disease bacillus</name>
    <dbReference type="NCBI Taxonomy" id="1035"/>
    <lineage>
        <taxon>Bacteria</taxon>
        <taxon>Pseudomonadati</taxon>
        <taxon>Pseudomonadota</taxon>
        <taxon>Alphaproteobacteria</taxon>
        <taxon>Hyphomicrobiales</taxon>
        <taxon>Nitrobacteraceae</taxon>
        <taxon>Afipia</taxon>
    </lineage>
</organism>
<dbReference type="InterPro" id="IPR000847">
    <property type="entry name" value="LysR_HTH_N"/>
</dbReference>